<name>A0AAE3P1R7_9BACT</name>
<feature type="coiled-coil region" evidence="1">
    <location>
        <begin position="144"/>
        <end position="195"/>
    </location>
</feature>
<accession>A0AAE3P1R7</accession>
<reference evidence="5" key="1">
    <citation type="submission" date="2023-03" db="EMBL/GenBank/DDBJ databases">
        <title>Stygiobacter electus gen. nov., sp. nov., facultatively anaerobic thermotolerant bacterium of the class Ignavibacteria from a well of Yessentuki mineral water deposit.</title>
        <authorList>
            <person name="Podosokorskaya O.A."/>
            <person name="Elcheninov A.G."/>
            <person name="Petrova N.F."/>
            <person name="Zavarzina D.G."/>
            <person name="Kublanov I.V."/>
            <person name="Merkel A.Y."/>
        </authorList>
    </citation>
    <scope>NUCLEOTIDE SEQUENCE</scope>
    <source>
        <strain evidence="5">09-Me</strain>
    </source>
</reference>
<proteinExistence type="predicted"/>
<evidence type="ECO:0000256" key="2">
    <source>
        <dbReference type="SAM" id="SignalP"/>
    </source>
</evidence>
<keyword evidence="2" id="KW-0732">Signal</keyword>
<evidence type="ECO:0000256" key="1">
    <source>
        <dbReference type="SAM" id="Coils"/>
    </source>
</evidence>
<evidence type="ECO:0000313" key="6">
    <source>
        <dbReference type="Proteomes" id="UP001221302"/>
    </source>
</evidence>
<keyword evidence="1" id="KW-0175">Coiled coil</keyword>
<dbReference type="PANTHER" id="PTHR31005:SF8">
    <property type="entry name" value="DUF4139 DOMAIN-CONTAINING PROTEIN"/>
    <property type="match status" value="1"/>
</dbReference>
<keyword evidence="6" id="KW-1185">Reference proteome</keyword>
<gene>
    <name evidence="5" type="ORF">P0M35_11230</name>
</gene>
<dbReference type="Pfam" id="PF13598">
    <property type="entry name" value="DUF4139"/>
    <property type="match status" value="1"/>
</dbReference>
<dbReference type="NCBIfam" id="TIGR02231">
    <property type="entry name" value="mucoidy inhibitor MuiA family protein"/>
    <property type="match status" value="1"/>
</dbReference>
<dbReference type="InterPro" id="IPR037291">
    <property type="entry name" value="DUF4139"/>
</dbReference>
<dbReference type="RefSeq" id="WP_321536495.1">
    <property type="nucleotide sequence ID" value="NZ_JARGDL010000017.1"/>
</dbReference>
<evidence type="ECO:0000259" key="3">
    <source>
        <dbReference type="Pfam" id="PF13598"/>
    </source>
</evidence>
<feature type="signal peptide" evidence="2">
    <location>
        <begin position="1"/>
        <end position="19"/>
    </location>
</feature>
<dbReference type="InterPro" id="IPR011935">
    <property type="entry name" value="CHP02231"/>
</dbReference>
<dbReference type="AlphaFoldDB" id="A0AAE3P1R7"/>
<dbReference type="Proteomes" id="UP001221302">
    <property type="component" value="Unassembled WGS sequence"/>
</dbReference>
<comment type="caution">
    <text evidence="5">The sequence shown here is derived from an EMBL/GenBank/DDBJ whole genome shotgun (WGS) entry which is preliminary data.</text>
</comment>
<evidence type="ECO:0000259" key="4">
    <source>
        <dbReference type="Pfam" id="PF13600"/>
    </source>
</evidence>
<dbReference type="PANTHER" id="PTHR31005">
    <property type="entry name" value="DUF4139 DOMAIN-CONTAINING PROTEIN"/>
    <property type="match status" value="1"/>
</dbReference>
<evidence type="ECO:0000313" key="5">
    <source>
        <dbReference type="EMBL" id="MDF1612724.1"/>
    </source>
</evidence>
<dbReference type="EMBL" id="JARGDL010000017">
    <property type="protein sequence ID" value="MDF1612724.1"/>
    <property type="molecule type" value="Genomic_DNA"/>
</dbReference>
<dbReference type="InterPro" id="IPR025554">
    <property type="entry name" value="DUF4140"/>
</dbReference>
<feature type="chain" id="PRO_5042198995" evidence="2">
    <location>
        <begin position="20"/>
        <end position="528"/>
    </location>
</feature>
<feature type="domain" description="DUF4140" evidence="4">
    <location>
        <begin position="31"/>
        <end position="129"/>
    </location>
</feature>
<feature type="domain" description="DUF4139" evidence="3">
    <location>
        <begin position="214"/>
        <end position="521"/>
    </location>
</feature>
<sequence length="528" mass="60844">MKKLIFVLITFSIAYFSFASEVVVKPELQKVKVFLNGAELTQTVKVKLDAGINEIAVSGIANNIDRNSISVSGIGDGIIISVVQRFDYLREVNQNPEVQKLNSLLEELNIKLNKQQNDDDLLKYDIEFLMANKNIKSEKTGISISELQKMSEFFKKKIAEIKNNMLENNLKIKRTQKEIEKVKKQLEELNNLSNKPTNEIVVTISANKSELFQINISYLLQSAGWSPNYNIYVDDIKSKAKLNYLANVWQNSGFDWNDVPIILSTRNPNKNNTKPELNPWYLNFFNPMQARELKSNLYKAVAMDETQNLVETKMQTMADYFEINENQLSLEFTPTLKYNIPSDNKPHSISLKDATLNSTYQYYAVPKFDENAFLVMKIDKWDDLNLLPGQANIFFENSFVGKTYLNPQTTKDSMFISLGRDENIIVKRKQLKDFTDEKFLSNDVERNFTYEIQIKNSKKTQLNLIVEEQFPISQQEDIVVKLKDADGAKINNELGSLTWNLKINPNETVTKKFSFSVRYPKDKKIQGL</sequence>
<organism evidence="5 6">
    <name type="scientific">Stygiobacter electus</name>
    <dbReference type="NCBI Taxonomy" id="3032292"/>
    <lineage>
        <taxon>Bacteria</taxon>
        <taxon>Pseudomonadati</taxon>
        <taxon>Ignavibacteriota</taxon>
        <taxon>Ignavibacteria</taxon>
        <taxon>Ignavibacteriales</taxon>
        <taxon>Melioribacteraceae</taxon>
        <taxon>Stygiobacter</taxon>
    </lineage>
</organism>
<dbReference type="Pfam" id="PF13600">
    <property type="entry name" value="DUF4140"/>
    <property type="match status" value="1"/>
</dbReference>
<protein>
    <submittedName>
        <fullName evidence="5">Mucoidy inhibitor MuiA family protein</fullName>
    </submittedName>
</protein>